<evidence type="ECO:0000313" key="4">
    <source>
        <dbReference type="Proteomes" id="UP000610303"/>
    </source>
</evidence>
<protein>
    <recommendedName>
        <fullName evidence="5">DUF3618 domain-containing protein</fullName>
    </recommendedName>
</protein>
<keyword evidence="2" id="KW-1133">Transmembrane helix</keyword>
<evidence type="ECO:0008006" key="5">
    <source>
        <dbReference type="Google" id="ProtNLM"/>
    </source>
</evidence>
<accession>A0A918CIG0</accession>
<reference evidence="3" key="1">
    <citation type="journal article" date="2014" name="Int. J. Syst. Evol. Microbiol.">
        <title>Complete genome sequence of Corynebacterium casei LMG S-19264T (=DSM 44701T), isolated from a smear-ripened cheese.</title>
        <authorList>
            <consortium name="US DOE Joint Genome Institute (JGI-PGF)"/>
            <person name="Walter F."/>
            <person name="Albersmeier A."/>
            <person name="Kalinowski J."/>
            <person name="Ruckert C."/>
        </authorList>
    </citation>
    <scope>NUCLEOTIDE SEQUENCE</scope>
    <source>
        <strain evidence="3">JCM 3346</strain>
    </source>
</reference>
<sequence length="104" mass="10762">MTAATDAPGSGSKREQKTRERNLGRVQARAAVVDARAEFASTLNALEDKLNVPKQLGIRVDRAKVKARAFADRNPAGAVAVAIGAVVVVAGVVALVVRAAVSDD</sequence>
<name>A0A918CIG0_AGRME</name>
<evidence type="ECO:0000313" key="3">
    <source>
        <dbReference type="EMBL" id="GGR26134.1"/>
    </source>
</evidence>
<proteinExistence type="predicted"/>
<dbReference type="RefSeq" id="WP_229781658.1">
    <property type="nucleotide sequence ID" value="NZ_BMRJ01000002.1"/>
</dbReference>
<comment type="caution">
    <text evidence="3">The sequence shown here is derived from an EMBL/GenBank/DDBJ whole genome shotgun (WGS) entry which is preliminary data.</text>
</comment>
<keyword evidence="2" id="KW-0812">Transmembrane</keyword>
<feature type="region of interest" description="Disordered" evidence="1">
    <location>
        <begin position="1"/>
        <end position="24"/>
    </location>
</feature>
<evidence type="ECO:0000256" key="2">
    <source>
        <dbReference type="SAM" id="Phobius"/>
    </source>
</evidence>
<evidence type="ECO:0000256" key="1">
    <source>
        <dbReference type="SAM" id="MobiDB-lite"/>
    </source>
</evidence>
<reference evidence="3" key="2">
    <citation type="submission" date="2020-09" db="EMBL/GenBank/DDBJ databases">
        <authorList>
            <person name="Sun Q."/>
            <person name="Ohkuma M."/>
        </authorList>
    </citation>
    <scope>NUCLEOTIDE SEQUENCE</scope>
    <source>
        <strain evidence="3">JCM 3346</strain>
    </source>
</reference>
<gene>
    <name evidence="3" type="ORF">GCM10010196_19530</name>
</gene>
<dbReference type="Proteomes" id="UP000610303">
    <property type="component" value="Unassembled WGS sequence"/>
</dbReference>
<dbReference type="AlphaFoldDB" id="A0A918CIG0"/>
<feature type="compositionally biased region" description="Basic and acidic residues" evidence="1">
    <location>
        <begin position="12"/>
        <end position="23"/>
    </location>
</feature>
<feature type="transmembrane region" description="Helical" evidence="2">
    <location>
        <begin position="76"/>
        <end position="101"/>
    </location>
</feature>
<dbReference type="EMBL" id="BMRJ01000002">
    <property type="protein sequence ID" value="GGR26134.1"/>
    <property type="molecule type" value="Genomic_DNA"/>
</dbReference>
<keyword evidence="2" id="KW-0472">Membrane</keyword>
<organism evidence="3 4">
    <name type="scientific">Agromyces mediolanus</name>
    <name type="common">Corynebacterium mediolanum</name>
    <dbReference type="NCBI Taxonomy" id="41986"/>
    <lineage>
        <taxon>Bacteria</taxon>
        <taxon>Bacillati</taxon>
        <taxon>Actinomycetota</taxon>
        <taxon>Actinomycetes</taxon>
        <taxon>Micrococcales</taxon>
        <taxon>Microbacteriaceae</taxon>
        <taxon>Agromyces</taxon>
    </lineage>
</organism>
<keyword evidence="4" id="KW-1185">Reference proteome</keyword>